<sequence length="96" mass="10674">MGPVLQTGSDRGSGPPCGRTVHRSPLERRTLPALHEGGGAVGQRPQEQRHVGMPQNESISSVWIWADVSVRLNAYRLRARSHIRKINIGEYSAYRC</sequence>
<accession>A0A0E9X3N6</accession>
<evidence type="ECO:0000256" key="1">
    <source>
        <dbReference type="SAM" id="MobiDB-lite"/>
    </source>
</evidence>
<feature type="region of interest" description="Disordered" evidence="1">
    <location>
        <begin position="1"/>
        <end position="55"/>
    </location>
</feature>
<evidence type="ECO:0000313" key="2">
    <source>
        <dbReference type="EMBL" id="JAH96500.1"/>
    </source>
</evidence>
<dbReference type="AlphaFoldDB" id="A0A0E9X3N6"/>
<protein>
    <submittedName>
        <fullName evidence="2">Uncharacterized protein</fullName>
    </submittedName>
</protein>
<name>A0A0E9X3N6_ANGAN</name>
<reference evidence="2" key="2">
    <citation type="journal article" date="2015" name="Fish Shellfish Immunol.">
        <title>Early steps in the European eel (Anguilla anguilla)-Vibrio vulnificus interaction in the gills: Role of the RtxA13 toxin.</title>
        <authorList>
            <person name="Callol A."/>
            <person name="Pajuelo D."/>
            <person name="Ebbesson L."/>
            <person name="Teles M."/>
            <person name="MacKenzie S."/>
            <person name="Amaro C."/>
        </authorList>
    </citation>
    <scope>NUCLEOTIDE SEQUENCE</scope>
</reference>
<reference evidence="2" key="1">
    <citation type="submission" date="2014-11" db="EMBL/GenBank/DDBJ databases">
        <authorList>
            <person name="Amaro Gonzalez C."/>
        </authorList>
    </citation>
    <scope>NUCLEOTIDE SEQUENCE</scope>
</reference>
<proteinExistence type="predicted"/>
<dbReference type="EMBL" id="GBXM01012077">
    <property type="protein sequence ID" value="JAH96500.1"/>
    <property type="molecule type" value="Transcribed_RNA"/>
</dbReference>
<organism evidence="2">
    <name type="scientific">Anguilla anguilla</name>
    <name type="common">European freshwater eel</name>
    <name type="synonym">Muraena anguilla</name>
    <dbReference type="NCBI Taxonomy" id="7936"/>
    <lineage>
        <taxon>Eukaryota</taxon>
        <taxon>Metazoa</taxon>
        <taxon>Chordata</taxon>
        <taxon>Craniata</taxon>
        <taxon>Vertebrata</taxon>
        <taxon>Euteleostomi</taxon>
        <taxon>Actinopterygii</taxon>
        <taxon>Neopterygii</taxon>
        <taxon>Teleostei</taxon>
        <taxon>Anguilliformes</taxon>
        <taxon>Anguillidae</taxon>
        <taxon>Anguilla</taxon>
    </lineage>
</organism>
<feature type="compositionally biased region" description="Polar residues" evidence="1">
    <location>
        <begin position="1"/>
        <end position="10"/>
    </location>
</feature>